<dbReference type="Proteomes" id="UP000239290">
    <property type="component" value="Unassembled WGS sequence"/>
</dbReference>
<evidence type="ECO:0000313" key="2">
    <source>
        <dbReference type="Proteomes" id="UP000239290"/>
    </source>
</evidence>
<organism evidence="1 2">
    <name type="scientific">Rhodococcus opacus</name>
    <name type="common">Nocardia opaca</name>
    <dbReference type="NCBI Taxonomy" id="37919"/>
    <lineage>
        <taxon>Bacteria</taxon>
        <taxon>Bacillati</taxon>
        <taxon>Actinomycetota</taxon>
        <taxon>Actinomycetes</taxon>
        <taxon>Mycobacteriales</taxon>
        <taxon>Nocardiaceae</taxon>
        <taxon>Rhodococcus</taxon>
    </lineage>
</organism>
<name>A0A2S8J517_RHOOP</name>
<dbReference type="AlphaFoldDB" id="A0A2S8J517"/>
<evidence type="ECO:0000313" key="1">
    <source>
        <dbReference type="EMBL" id="PQP22063.1"/>
    </source>
</evidence>
<proteinExistence type="predicted"/>
<comment type="caution">
    <text evidence="1">The sequence shown here is derived from an EMBL/GenBank/DDBJ whole genome shotgun (WGS) entry which is preliminary data.</text>
</comment>
<accession>A0A2S8J517</accession>
<protein>
    <submittedName>
        <fullName evidence="1">Uncharacterized protein</fullName>
    </submittedName>
</protein>
<gene>
    <name evidence="1" type="ORF">C5613_24415</name>
</gene>
<sequence length="65" mass="6673">MVPSAHLLSGGHHVEKLVDAIKCCGNGVVGVAVLDSEISAVAILNNLRTAAEVGTDNYKSVIVTD</sequence>
<reference evidence="2" key="1">
    <citation type="submission" date="2018-02" db="EMBL/GenBank/DDBJ databases">
        <title>Draft genome sequencing of Rhodococcus opacus KU647198.</title>
        <authorList>
            <person name="Zheng B.-X."/>
        </authorList>
    </citation>
    <scope>NUCLEOTIDE SEQUENCE [LARGE SCALE GENOMIC DNA]</scope>
    <source>
        <strain evidence="2">04-OD7</strain>
    </source>
</reference>
<dbReference type="EMBL" id="PUIO01000032">
    <property type="protein sequence ID" value="PQP22063.1"/>
    <property type="molecule type" value="Genomic_DNA"/>
</dbReference>